<gene>
    <name evidence="2" type="ORF">HPB51_008979</name>
</gene>
<feature type="compositionally biased region" description="Low complexity" evidence="1">
    <location>
        <begin position="72"/>
        <end position="94"/>
    </location>
</feature>
<comment type="caution">
    <text evidence="2">The sequence shown here is derived from an EMBL/GenBank/DDBJ whole genome shotgun (WGS) entry which is preliminary data.</text>
</comment>
<dbReference type="AlphaFoldDB" id="A0A9J6DTF9"/>
<keyword evidence="3" id="KW-1185">Reference proteome</keyword>
<name>A0A9J6DTF9_RHIMP</name>
<evidence type="ECO:0000313" key="3">
    <source>
        <dbReference type="Proteomes" id="UP000821866"/>
    </source>
</evidence>
<protein>
    <submittedName>
        <fullName evidence="2">Uncharacterized protein</fullName>
    </submittedName>
</protein>
<dbReference type="Proteomes" id="UP000821866">
    <property type="component" value="Unassembled WGS sequence"/>
</dbReference>
<feature type="region of interest" description="Disordered" evidence="1">
    <location>
        <begin position="27"/>
        <end position="115"/>
    </location>
</feature>
<evidence type="ECO:0000256" key="1">
    <source>
        <dbReference type="SAM" id="MobiDB-lite"/>
    </source>
</evidence>
<dbReference type="EMBL" id="JABSTU010000007">
    <property type="protein sequence ID" value="KAH8025493.1"/>
    <property type="molecule type" value="Genomic_DNA"/>
</dbReference>
<evidence type="ECO:0000313" key="2">
    <source>
        <dbReference type="EMBL" id="KAH8025493.1"/>
    </source>
</evidence>
<proteinExistence type="predicted"/>
<sequence length="144" mass="14856">MGKDFSVQKALDVARKEEHADRALLLFSGPKVDAVSSRSMQDGGSAHRANQDGRPKVSRPPQASLQDGGGRTSPSCTSSPSAAADTSSPASTPAVIAAARHGIGPTPPLALPGAGRVRGEDIADTSRGSAVLLWSRPVINAHRW</sequence>
<reference evidence="2" key="2">
    <citation type="submission" date="2021-09" db="EMBL/GenBank/DDBJ databases">
        <authorList>
            <person name="Jia N."/>
            <person name="Wang J."/>
            <person name="Shi W."/>
            <person name="Du L."/>
            <person name="Sun Y."/>
            <person name="Zhan W."/>
            <person name="Jiang J."/>
            <person name="Wang Q."/>
            <person name="Zhang B."/>
            <person name="Ji P."/>
            <person name="Sakyi L.B."/>
            <person name="Cui X."/>
            <person name="Yuan T."/>
            <person name="Jiang B."/>
            <person name="Yang W."/>
            <person name="Lam T.T.-Y."/>
            <person name="Chang Q."/>
            <person name="Ding S."/>
            <person name="Wang X."/>
            <person name="Zhu J."/>
            <person name="Ruan X."/>
            <person name="Zhao L."/>
            <person name="Wei J."/>
            <person name="Que T."/>
            <person name="Du C."/>
            <person name="Cheng J."/>
            <person name="Dai P."/>
            <person name="Han X."/>
            <person name="Huang E."/>
            <person name="Gao Y."/>
            <person name="Liu J."/>
            <person name="Shao H."/>
            <person name="Ye R."/>
            <person name="Li L."/>
            <person name="Wei W."/>
            <person name="Wang X."/>
            <person name="Wang C."/>
            <person name="Huo Q."/>
            <person name="Li W."/>
            <person name="Guo W."/>
            <person name="Chen H."/>
            <person name="Chen S."/>
            <person name="Zhou L."/>
            <person name="Zhou L."/>
            <person name="Ni X."/>
            <person name="Tian J."/>
            <person name="Zhou Y."/>
            <person name="Sheng Y."/>
            <person name="Liu T."/>
            <person name="Pan Y."/>
            <person name="Xia L."/>
            <person name="Li J."/>
            <person name="Zhao F."/>
            <person name="Cao W."/>
        </authorList>
    </citation>
    <scope>NUCLEOTIDE SEQUENCE</scope>
    <source>
        <strain evidence="2">Rmic-2018</strain>
        <tissue evidence="2">Larvae</tissue>
    </source>
</reference>
<accession>A0A9J6DTF9</accession>
<organism evidence="2 3">
    <name type="scientific">Rhipicephalus microplus</name>
    <name type="common">Cattle tick</name>
    <name type="synonym">Boophilus microplus</name>
    <dbReference type="NCBI Taxonomy" id="6941"/>
    <lineage>
        <taxon>Eukaryota</taxon>
        <taxon>Metazoa</taxon>
        <taxon>Ecdysozoa</taxon>
        <taxon>Arthropoda</taxon>
        <taxon>Chelicerata</taxon>
        <taxon>Arachnida</taxon>
        <taxon>Acari</taxon>
        <taxon>Parasitiformes</taxon>
        <taxon>Ixodida</taxon>
        <taxon>Ixodoidea</taxon>
        <taxon>Ixodidae</taxon>
        <taxon>Rhipicephalinae</taxon>
        <taxon>Rhipicephalus</taxon>
        <taxon>Boophilus</taxon>
    </lineage>
</organism>
<reference evidence="2" key="1">
    <citation type="journal article" date="2020" name="Cell">
        <title>Large-Scale Comparative Analyses of Tick Genomes Elucidate Their Genetic Diversity and Vector Capacities.</title>
        <authorList>
            <consortium name="Tick Genome and Microbiome Consortium (TIGMIC)"/>
            <person name="Jia N."/>
            <person name="Wang J."/>
            <person name="Shi W."/>
            <person name="Du L."/>
            <person name="Sun Y."/>
            <person name="Zhan W."/>
            <person name="Jiang J.F."/>
            <person name="Wang Q."/>
            <person name="Zhang B."/>
            <person name="Ji P."/>
            <person name="Bell-Sakyi L."/>
            <person name="Cui X.M."/>
            <person name="Yuan T.T."/>
            <person name="Jiang B.G."/>
            <person name="Yang W.F."/>
            <person name="Lam T.T."/>
            <person name="Chang Q.C."/>
            <person name="Ding S.J."/>
            <person name="Wang X.J."/>
            <person name="Zhu J.G."/>
            <person name="Ruan X.D."/>
            <person name="Zhao L."/>
            <person name="Wei J.T."/>
            <person name="Ye R.Z."/>
            <person name="Que T.C."/>
            <person name="Du C.H."/>
            <person name="Zhou Y.H."/>
            <person name="Cheng J.X."/>
            <person name="Dai P.F."/>
            <person name="Guo W.B."/>
            <person name="Han X.H."/>
            <person name="Huang E.J."/>
            <person name="Li L.F."/>
            <person name="Wei W."/>
            <person name="Gao Y.C."/>
            <person name="Liu J.Z."/>
            <person name="Shao H.Z."/>
            <person name="Wang X."/>
            <person name="Wang C.C."/>
            <person name="Yang T.C."/>
            <person name="Huo Q.B."/>
            <person name="Li W."/>
            <person name="Chen H.Y."/>
            <person name="Chen S.E."/>
            <person name="Zhou L.G."/>
            <person name="Ni X.B."/>
            <person name="Tian J.H."/>
            <person name="Sheng Y."/>
            <person name="Liu T."/>
            <person name="Pan Y.S."/>
            <person name="Xia L.Y."/>
            <person name="Li J."/>
            <person name="Zhao F."/>
            <person name="Cao W.C."/>
        </authorList>
    </citation>
    <scope>NUCLEOTIDE SEQUENCE</scope>
    <source>
        <strain evidence="2">Rmic-2018</strain>
    </source>
</reference>